<comment type="pathway">
    <text evidence="3">Protein modification.</text>
</comment>
<dbReference type="PANTHER" id="PTHR46042">
    <property type="entry name" value="DIPHTHINE METHYLTRANSFERASE"/>
    <property type="match status" value="1"/>
</dbReference>
<dbReference type="EMBL" id="JARVKF010000411">
    <property type="protein sequence ID" value="KAK9415936.1"/>
    <property type="molecule type" value="Genomic_DNA"/>
</dbReference>
<dbReference type="InterPro" id="IPR036322">
    <property type="entry name" value="WD40_repeat_dom_sf"/>
</dbReference>
<evidence type="ECO:0000256" key="1">
    <source>
        <dbReference type="ARBA" id="ARBA00022574"/>
    </source>
</evidence>
<sequence>MADEGRLIKSVLTLTLDLPPSCIEFCPAYPDYFVVGTYDLQKESTAQANENQDTTNQQPQTRNGSLILFRLVEDEIKHIQTLTQPSAILDVHFHPSKTDVLAVVNSTGMVSFLKLASSSGASVPCLAELGAHRPLGDRQDVLILSCCWHPSIHDIIAITTSSNDVHVLQLDDAWNIRPGESLIHSHEDQAWTAAFAPFLGDPADSKLVQVLSGGDDFKLLASTYEYNIGDDWSAPEGTRQIGRHNYGVTAILPLHTNQETQEFLLLTGSYDDHIRVYAVGSAPRLLAKLDLGGGVWRLKVIHLKTEANTNGEWTATILASCMYAGTRIVKLSGDWYRCKIEVLFRFEEHESMNYGSDLQAGEDGKAVRIISTSFYDRRLCLWDFS</sequence>
<keyword evidence="5" id="KW-1185">Reference proteome</keyword>
<gene>
    <name evidence="4" type="ORF">SUNI508_10065</name>
</gene>
<keyword evidence="1" id="KW-0853">WD repeat</keyword>
<organism evidence="4 5">
    <name type="scientific">Seiridium unicorne</name>
    <dbReference type="NCBI Taxonomy" id="138068"/>
    <lineage>
        <taxon>Eukaryota</taxon>
        <taxon>Fungi</taxon>
        <taxon>Dikarya</taxon>
        <taxon>Ascomycota</taxon>
        <taxon>Pezizomycotina</taxon>
        <taxon>Sordariomycetes</taxon>
        <taxon>Xylariomycetidae</taxon>
        <taxon>Amphisphaeriales</taxon>
        <taxon>Sporocadaceae</taxon>
        <taxon>Seiridium</taxon>
    </lineage>
</organism>
<dbReference type="SUPFAM" id="SSF50978">
    <property type="entry name" value="WD40 repeat-like"/>
    <property type="match status" value="1"/>
</dbReference>
<comment type="caution">
    <text evidence="4">The sequence shown here is derived from an EMBL/GenBank/DDBJ whole genome shotgun (WGS) entry which is preliminary data.</text>
</comment>
<dbReference type="PANTHER" id="PTHR46042:SF1">
    <property type="entry name" value="DIPHTHINE METHYLTRANSFERASE"/>
    <property type="match status" value="1"/>
</dbReference>
<protein>
    <submittedName>
        <fullName evidence="4">Uncharacterized protein</fullName>
    </submittedName>
</protein>
<dbReference type="InterPro" id="IPR052415">
    <property type="entry name" value="Diphthine_MTase"/>
</dbReference>
<dbReference type="Proteomes" id="UP001408356">
    <property type="component" value="Unassembled WGS sequence"/>
</dbReference>
<evidence type="ECO:0000256" key="2">
    <source>
        <dbReference type="ARBA" id="ARBA00022737"/>
    </source>
</evidence>
<dbReference type="Gene3D" id="2.130.10.10">
    <property type="entry name" value="YVTN repeat-like/Quinoprotein amine dehydrogenase"/>
    <property type="match status" value="1"/>
</dbReference>
<keyword evidence="2" id="KW-0677">Repeat</keyword>
<name>A0ABR2UMZ2_9PEZI</name>
<evidence type="ECO:0000313" key="5">
    <source>
        <dbReference type="Proteomes" id="UP001408356"/>
    </source>
</evidence>
<accession>A0ABR2UMZ2</accession>
<evidence type="ECO:0000313" key="4">
    <source>
        <dbReference type="EMBL" id="KAK9415936.1"/>
    </source>
</evidence>
<dbReference type="InterPro" id="IPR015943">
    <property type="entry name" value="WD40/YVTN_repeat-like_dom_sf"/>
</dbReference>
<proteinExistence type="predicted"/>
<evidence type="ECO:0000256" key="3">
    <source>
        <dbReference type="ARBA" id="ARBA00043952"/>
    </source>
</evidence>
<reference evidence="4 5" key="1">
    <citation type="journal article" date="2024" name="J. Plant Pathol.">
        <title>Sequence and assembly of the genome of Seiridium unicorne, isolate CBS 538.82, causal agent of cypress canker disease.</title>
        <authorList>
            <person name="Scali E."/>
            <person name="Rocca G.D."/>
            <person name="Danti R."/>
            <person name="Garbelotto M."/>
            <person name="Barberini S."/>
            <person name="Baroncelli R."/>
            <person name="Emiliani G."/>
        </authorList>
    </citation>
    <scope>NUCLEOTIDE SEQUENCE [LARGE SCALE GENOMIC DNA]</scope>
    <source>
        <strain evidence="4 5">BM-138-508</strain>
    </source>
</reference>